<accession>A0A9W2VD86</accession>
<feature type="compositionally biased region" description="Low complexity" evidence="1">
    <location>
        <begin position="148"/>
        <end position="159"/>
    </location>
</feature>
<dbReference type="GeneID" id="128776236"/>
<dbReference type="Proteomes" id="UP001165780">
    <property type="component" value="Unplaced"/>
</dbReference>
<feature type="compositionally biased region" description="Low complexity" evidence="1">
    <location>
        <begin position="109"/>
        <end position="121"/>
    </location>
</feature>
<name>A0A9W2VD86_PANPR</name>
<organism evidence="2 3">
    <name type="scientific">Panthera pardus</name>
    <name type="common">Leopard</name>
    <name type="synonym">Felis pardus</name>
    <dbReference type="NCBI Taxonomy" id="9691"/>
    <lineage>
        <taxon>Eukaryota</taxon>
        <taxon>Metazoa</taxon>
        <taxon>Chordata</taxon>
        <taxon>Craniata</taxon>
        <taxon>Vertebrata</taxon>
        <taxon>Euteleostomi</taxon>
        <taxon>Mammalia</taxon>
        <taxon>Eutheria</taxon>
        <taxon>Laurasiatheria</taxon>
        <taxon>Carnivora</taxon>
        <taxon>Feliformia</taxon>
        <taxon>Felidae</taxon>
        <taxon>Pantherinae</taxon>
        <taxon>Panthera</taxon>
    </lineage>
</organism>
<feature type="compositionally biased region" description="Low complexity" evidence="1">
    <location>
        <begin position="302"/>
        <end position="314"/>
    </location>
</feature>
<evidence type="ECO:0000256" key="1">
    <source>
        <dbReference type="SAM" id="MobiDB-lite"/>
    </source>
</evidence>
<feature type="region of interest" description="Disordered" evidence="1">
    <location>
        <begin position="1"/>
        <end position="215"/>
    </location>
</feature>
<feature type="compositionally biased region" description="Low complexity" evidence="1">
    <location>
        <begin position="12"/>
        <end position="33"/>
    </location>
</feature>
<dbReference type="AlphaFoldDB" id="A0A9W2VD86"/>
<evidence type="ECO:0000313" key="2">
    <source>
        <dbReference type="Proteomes" id="UP001165780"/>
    </source>
</evidence>
<protein>
    <submittedName>
        <fullName evidence="3">Basic proline-rich protein</fullName>
    </submittedName>
</protein>
<feature type="compositionally biased region" description="Pro residues" evidence="1">
    <location>
        <begin position="67"/>
        <end position="86"/>
    </location>
</feature>
<gene>
    <name evidence="3" type="primary">LOC128776236</name>
</gene>
<sequence length="344" mass="35655">MASPGPRRPRRAACLPGPARRSSSASSCAAARGPRPRPPPRAPPPRAASAPAHGPLPSRASTGARAPGPPGFDRAPPPPPPPPPREAPAGARPEPRRPELGWRRREPRALAPVAPRALRAAGWELAARSRSERHAGLPSPRAPPCPPSGRADAVAAAARAPPPCGSAQSPPEWSAPPERGAKANARPRGFPASPGSPKRPAMTRPRDRSCRAPPLCSLPPRNGMVFLSAFNSARSGSAAPAPRHAVSPARARTHTHTLAHTRAPAPPRPPCSGSYYLIFARILSCPSRMRSHAPGGPGPGAGRPRLTRPLLARGDACGSVATHGRSPLTSAPETRCKGLQRFGG</sequence>
<reference evidence="3" key="1">
    <citation type="submission" date="2025-08" db="UniProtKB">
        <authorList>
            <consortium name="RefSeq"/>
        </authorList>
    </citation>
    <scope>IDENTIFICATION</scope>
    <source>
        <tissue evidence="3">Whole blood</tissue>
    </source>
</reference>
<feature type="compositionally biased region" description="Low complexity" evidence="1">
    <location>
        <begin position="236"/>
        <end position="250"/>
    </location>
</feature>
<feature type="compositionally biased region" description="Basic and acidic residues" evidence="1">
    <location>
        <begin position="93"/>
        <end position="108"/>
    </location>
</feature>
<feature type="compositionally biased region" description="Pro residues" evidence="1">
    <location>
        <begin position="36"/>
        <end position="46"/>
    </location>
</feature>
<proteinExistence type="predicted"/>
<feature type="region of interest" description="Disordered" evidence="1">
    <location>
        <begin position="289"/>
        <end position="344"/>
    </location>
</feature>
<evidence type="ECO:0000313" key="3">
    <source>
        <dbReference type="RefSeq" id="XP_053756584.1"/>
    </source>
</evidence>
<keyword evidence="2" id="KW-1185">Reference proteome</keyword>
<feature type="region of interest" description="Disordered" evidence="1">
    <location>
        <begin position="236"/>
        <end position="266"/>
    </location>
</feature>
<dbReference type="RefSeq" id="XP_053756584.1">
    <property type="nucleotide sequence ID" value="XM_053900609.1"/>
</dbReference>